<dbReference type="AlphaFoldDB" id="A0A934T2W5"/>
<reference evidence="3" key="1">
    <citation type="submission" date="2021-01" db="EMBL/GenBank/DDBJ databases">
        <title>Genome sequence of strain Noviherbaspirillum sp. DKR-6.</title>
        <authorList>
            <person name="Chaudhary D.K."/>
        </authorList>
    </citation>
    <scope>NUCLEOTIDE SEQUENCE</scope>
    <source>
        <strain evidence="3">DKR-6</strain>
    </source>
</reference>
<dbReference type="Gene3D" id="1.10.3210.10">
    <property type="entry name" value="Hypothetical protein af1432"/>
    <property type="match status" value="1"/>
</dbReference>
<feature type="compositionally biased region" description="Low complexity" evidence="1">
    <location>
        <begin position="74"/>
        <end position="89"/>
    </location>
</feature>
<feature type="compositionally biased region" description="Pro residues" evidence="1">
    <location>
        <begin position="112"/>
        <end position="121"/>
    </location>
</feature>
<dbReference type="InterPro" id="IPR037522">
    <property type="entry name" value="HD_GYP_dom"/>
</dbReference>
<protein>
    <submittedName>
        <fullName evidence="3">HD-GYP domain-containing protein</fullName>
    </submittedName>
</protein>
<dbReference type="SMART" id="SM00471">
    <property type="entry name" value="HDc"/>
    <property type="match status" value="1"/>
</dbReference>
<evidence type="ECO:0000259" key="2">
    <source>
        <dbReference type="PROSITE" id="PS51832"/>
    </source>
</evidence>
<proteinExistence type="predicted"/>
<dbReference type="Pfam" id="PF11871">
    <property type="entry name" value="DUF3391"/>
    <property type="match status" value="1"/>
</dbReference>
<dbReference type="CDD" id="cd00077">
    <property type="entry name" value="HDc"/>
    <property type="match status" value="1"/>
</dbReference>
<dbReference type="RefSeq" id="WP_200597486.1">
    <property type="nucleotide sequence ID" value="NZ_JAEPBG010000020.1"/>
</dbReference>
<comment type="caution">
    <text evidence="3">The sequence shown here is derived from an EMBL/GenBank/DDBJ whole genome shotgun (WGS) entry which is preliminary data.</text>
</comment>
<dbReference type="GO" id="GO:0008081">
    <property type="term" value="F:phosphoric diester hydrolase activity"/>
    <property type="evidence" value="ECO:0007669"/>
    <property type="project" value="UniProtKB-ARBA"/>
</dbReference>
<dbReference type="InterPro" id="IPR006675">
    <property type="entry name" value="HDIG_dom"/>
</dbReference>
<keyword evidence="4" id="KW-1185">Reference proteome</keyword>
<dbReference type="SUPFAM" id="SSF109604">
    <property type="entry name" value="HD-domain/PDEase-like"/>
    <property type="match status" value="1"/>
</dbReference>
<dbReference type="PROSITE" id="PS51832">
    <property type="entry name" value="HD_GYP"/>
    <property type="match status" value="1"/>
</dbReference>
<dbReference type="NCBIfam" id="TIGR00277">
    <property type="entry name" value="HDIG"/>
    <property type="match status" value="1"/>
</dbReference>
<feature type="domain" description="HD-GYP" evidence="2">
    <location>
        <begin position="168"/>
        <end position="363"/>
    </location>
</feature>
<dbReference type="InterPro" id="IPR021812">
    <property type="entry name" value="DUF3391"/>
</dbReference>
<organism evidence="3 4">
    <name type="scientific">Noviherbaspirillum pedocola</name>
    <dbReference type="NCBI Taxonomy" id="2801341"/>
    <lineage>
        <taxon>Bacteria</taxon>
        <taxon>Pseudomonadati</taxon>
        <taxon>Pseudomonadota</taxon>
        <taxon>Betaproteobacteria</taxon>
        <taxon>Burkholderiales</taxon>
        <taxon>Oxalobacteraceae</taxon>
        <taxon>Noviherbaspirillum</taxon>
    </lineage>
</organism>
<gene>
    <name evidence="3" type="ORF">JJB74_27290</name>
</gene>
<sequence>MLKQIETTELHLGMYIAKISEKWFESPFWRPSFLLTKDKDIQTLLDHGFTSVWIDTSKGLDPDEIANGPETEAESAASASGRAAEAPSAQSANPDIETRSRAESYGFGDPLPVAPNEPRPAPLETERARAAAICGKARRAMVEMFQELRMGQAVDAERMLPVVDEISQSVLRNSDALLGLVRLKTKNDYTYMHSVAVCALMVALARQLGMPEDEVRDAGLAGLLHDIGKMAVPNGILDKPGTLTDEEFRVIKSHPVAGHRILSKGSGVPASALDVVLHHHEKIDGSGYPHGLADAQISRLARMGAVCDVYDALTSNRPYKEGWCPTKAIRLMATWKGHFDAAVFQAFVKSVGIYPVGTLVRLESGRLGVVLQQLGRSLLQPRVRVFFSTKSMTHIPPEVVDLGVPHARDKIVDWEDPEKWEFKNLENLWVHG</sequence>
<feature type="region of interest" description="Disordered" evidence="1">
    <location>
        <begin position="60"/>
        <end position="127"/>
    </location>
</feature>
<name>A0A934T2W5_9BURK</name>
<evidence type="ECO:0000256" key="1">
    <source>
        <dbReference type="SAM" id="MobiDB-lite"/>
    </source>
</evidence>
<evidence type="ECO:0000313" key="4">
    <source>
        <dbReference type="Proteomes" id="UP000622890"/>
    </source>
</evidence>
<dbReference type="Pfam" id="PF13487">
    <property type="entry name" value="HD_5"/>
    <property type="match status" value="1"/>
</dbReference>
<dbReference type="Proteomes" id="UP000622890">
    <property type="component" value="Unassembled WGS sequence"/>
</dbReference>
<dbReference type="PANTHER" id="PTHR43155">
    <property type="entry name" value="CYCLIC DI-GMP PHOSPHODIESTERASE PA4108-RELATED"/>
    <property type="match status" value="1"/>
</dbReference>
<dbReference type="InterPro" id="IPR003607">
    <property type="entry name" value="HD/PDEase_dom"/>
</dbReference>
<accession>A0A934T2W5</accession>
<dbReference type="EMBL" id="JAEPBG010000020">
    <property type="protein sequence ID" value="MBK4738344.1"/>
    <property type="molecule type" value="Genomic_DNA"/>
</dbReference>
<dbReference type="PANTHER" id="PTHR43155:SF2">
    <property type="entry name" value="CYCLIC DI-GMP PHOSPHODIESTERASE PA4108"/>
    <property type="match status" value="1"/>
</dbReference>
<evidence type="ECO:0000313" key="3">
    <source>
        <dbReference type="EMBL" id="MBK4738344.1"/>
    </source>
</evidence>